<organism evidence="2 3">
    <name type="scientific">Odoribacter splanchnicus</name>
    <dbReference type="NCBI Taxonomy" id="28118"/>
    <lineage>
        <taxon>Bacteria</taxon>
        <taxon>Pseudomonadati</taxon>
        <taxon>Bacteroidota</taxon>
        <taxon>Bacteroidia</taxon>
        <taxon>Bacteroidales</taxon>
        <taxon>Odoribacteraceae</taxon>
        <taxon>Odoribacter</taxon>
    </lineage>
</organism>
<dbReference type="Proteomes" id="UP000284243">
    <property type="component" value="Unassembled WGS sequence"/>
</dbReference>
<name>A0A412WSY9_9BACT</name>
<dbReference type="EMBL" id="QRYW01000003">
    <property type="protein sequence ID" value="RGV30262.1"/>
    <property type="molecule type" value="Genomic_DNA"/>
</dbReference>
<evidence type="ECO:0000313" key="4">
    <source>
        <dbReference type="Proteomes" id="UP000284243"/>
    </source>
</evidence>
<evidence type="ECO:0000313" key="1">
    <source>
        <dbReference type="EMBL" id="RGU57195.1"/>
    </source>
</evidence>
<evidence type="ECO:0000313" key="3">
    <source>
        <dbReference type="Proteomes" id="UP000283426"/>
    </source>
</evidence>
<protein>
    <submittedName>
        <fullName evidence="2">Uncharacterized protein</fullName>
    </submittedName>
</protein>
<dbReference type="AlphaFoldDB" id="A0A412WSY9"/>
<gene>
    <name evidence="2" type="ORF">DWW24_02380</name>
    <name evidence="1" type="ORF">DWW57_06470</name>
</gene>
<comment type="caution">
    <text evidence="2">The sequence shown here is derived from an EMBL/GenBank/DDBJ whole genome shotgun (WGS) entry which is preliminary data.</text>
</comment>
<evidence type="ECO:0000313" key="2">
    <source>
        <dbReference type="EMBL" id="RGV30262.1"/>
    </source>
</evidence>
<sequence>MMKYEIVAFYKQEIEEIRECAENIGRLYGWRYRCEKIPGSGKLLSACMGEDSVLCLLKRKSYSFYRLMKYVYALNKPVLVLQDHFSADTFQQLKIPVGYLKENKEKGIWANFLQRHHPGCRIEIIVPREKDEHIAAMVRNNLAFMERILKHSEARYEVVNEEKSFEKSLIKVLQDLSPGITLMMRPFRLFPFYYPYTVRLYRKHARSEVLIIPRDDSLYIPCH</sequence>
<dbReference type="EMBL" id="QRYC01000006">
    <property type="protein sequence ID" value="RGU57195.1"/>
    <property type="molecule type" value="Genomic_DNA"/>
</dbReference>
<reference evidence="3 4" key="1">
    <citation type="submission" date="2018-08" db="EMBL/GenBank/DDBJ databases">
        <title>A genome reference for cultivated species of the human gut microbiota.</title>
        <authorList>
            <person name="Zou Y."/>
            <person name="Xue W."/>
            <person name="Luo G."/>
        </authorList>
    </citation>
    <scope>NUCLEOTIDE SEQUENCE [LARGE SCALE GENOMIC DNA]</scope>
    <source>
        <strain evidence="2 3">AF14-6AC</strain>
        <strain evidence="1 4">AF16-14</strain>
    </source>
</reference>
<proteinExistence type="predicted"/>
<accession>A0A412WSY9</accession>
<dbReference type="RefSeq" id="WP_087381968.1">
    <property type="nucleotide sequence ID" value="NZ_BAABYK010000001.1"/>
</dbReference>
<dbReference type="Proteomes" id="UP000283426">
    <property type="component" value="Unassembled WGS sequence"/>
</dbReference>